<dbReference type="Proteomes" id="UP000664203">
    <property type="component" value="Unassembled WGS sequence"/>
</dbReference>
<keyword evidence="3" id="KW-1185">Reference proteome</keyword>
<name>A0A8H3IFL3_9LECA</name>
<organism evidence="2 3">
    <name type="scientific">Alectoria fallacina</name>
    <dbReference type="NCBI Taxonomy" id="1903189"/>
    <lineage>
        <taxon>Eukaryota</taxon>
        <taxon>Fungi</taxon>
        <taxon>Dikarya</taxon>
        <taxon>Ascomycota</taxon>
        <taxon>Pezizomycotina</taxon>
        <taxon>Lecanoromycetes</taxon>
        <taxon>OSLEUM clade</taxon>
        <taxon>Lecanoromycetidae</taxon>
        <taxon>Lecanorales</taxon>
        <taxon>Lecanorineae</taxon>
        <taxon>Parmeliaceae</taxon>
        <taxon>Alectoria</taxon>
    </lineage>
</organism>
<dbReference type="GO" id="GO:0008408">
    <property type="term" value="F:3'-5' exonuclease activity"/>
    <property type="evidence" value="ECO:0007669"/>
    <property type="project" value="InterPro"/>
</dbReference>
<proteinExistence type="predicted"/>
<accession>A0A8H3IFL3</accession>
<evidence type="ECO:0000259" key="1">
    <source>
        <dbReference type="Pfam" id="PF01612"/>
    </source>
</evidence>
<dbReference type="OrthoDB" id="26838at2759"/>
<evidence type="ECO:0000313" key="2">
    <source>
        <dbReference type="EMBL" id="CAF9914045.1"/>
    </source>
</evidence>
<dbReference type="GO" id="GO:0006139">
    <property type="term" value="P:nucleobase-containing compound metabolic process"/>
    <property type="evidence" value="ECO:0007669"/>
    <property type="project" value="InterPro"/>
</dbReference>
<dbReference type="SUPFAM" id="SSF53098">
    <property type="entry name" value="Ribonuclease H-like"/>
    <property type="match status" value="1"/>
</dbReference>
<reference evidence="2" key="1">
    <citation type="submission" date="2021-03" db="EMBL/GenBank/DDBJ databases">
        <authorList>
            <person name="Tagirdzhanova G."/>
        </authorList>
    </citation>
    <scope>NUCLEOTIDE SEQUENCE</scope>
</reference>
<feature type="domain" description="3'-5' exonuclease" evidence="1">
    <location>
        <begin position="32"/>
        <end position="240"/>
    </location>
</feature>
<gene>
    <name evidence="2" type="ORF">ALECFALPRED_009217</name>
</gene>
<dbReference type="Pfam" id="PF01612">
    <property type="entry name" value="DNA_pol_A_exo1"/>
    <property type="match status" value="1"/>
</dbReference>
<dbReference type="AlphaFoldDB" id="A0A8H3IFL3"/>
<dbReference type="GO" id="GO:0003676">
    <property type="term" value="F:nucleic acid binding"/>
    <property type="evidence" value="ECO:0007669"/>
    <property type="project" value="InterPro"/>
</dbReference>
<dbReference type="EMBL" id="CAJPDR010000067">
    <property type="protein sequence ID" value="CAF9914045.1"/>
    <property type="molecule type" value="Genomic_DNA"/>
</dbReference>
<protein>
    <recommendedName>
        <fullName evidence="1">3'-5' exonuclease domain-containing protein</fullName>
    </recommendedName>
</protein>
<dbReference type="InterPro" id="IPR012337">
    <property type="entry name" value="RNaseH-like_sf"/>
</dbReference>
<dbReference type="PANTHER" id="PTHR43040:SF1">
    <property type="entry name" value="RIBONUCLEASE D"/>
    <property type="match status" value="1"/>
</dbReference>
<dbReference type="InterPro" id="IPR036397">
    <property type="entry name" value="RNaseH_sf"/>
</dbReference>
<evidence type="ECO:0000313" key="3">
    <source>
        <dbReference type="Proteomes" id="UP000664203"/>
    </source>
</evidence>
<dbReference type="Gene3D" id="3.30.420.10">
    <property type="entry name" value="Ribonuclease H-like superfamily/Ribonuclease H"/>
    <property type="match status" value="1"/>
</dbReference>
<dbReference type="PANTHER" id="PTHR43040">
    <property type="entry name" value="RIBONUCLEASE D"/>
    <property type="match status" value="1"/>
</dbReference>
<comment type="caution">
    <text evidence="2">The sequence shown here is derived from an EMBL/GenBank/DDBJ whole genome shotgun (WGS) entry which is preliminary data.</text>
</comment>
<sequence length="295" mass="32907">MTTISQSHTFLHPSQTNIFTSASAFKLMAYTIISTVSQMTTLLKSVSIPTLTTSAPSLYFDVEGINLSRHGSISIIELHHKPSSRPDESHRYLIDVHILGFLAFSTPSAEGVSLKMILESPKTPKVFFDVRTDSDAMYALFGIKLAGIIDLQLMEVASRSWSKTRLRGLGNCIIQDLGLGSQEKQRAEAIKKKGVQLFAPEKGGSYAVFNQRPMREEIVDYCVQDVVYLPKLFDKYNAKLANAVRLDPTITTSLSTTGSQNVWAYRVIESSAERVALSQREDFDSKRMDMKKGPW</sequence>
<dbReference type="InterPro" id="IPR002562">
    <property type="entry name" value="3'-5'_exonuclease_dom"/>
</dbReference>